<evidence type="ECO:0000313" key="3">
    <source>
        <dbReference type="Proteomes" id="UP001164286"/>
    </source>
</evidence>
<dbReference type="GeneID" id="77727832"/>
<feature type="region of interest" description="Disordered" evidence="1">
    <location>
        <begin position="29"/>
        <end position="77"/>
    </location>
</feature>
<dbReference type="EMBL" id="JAKWFO010000005">
    <property type="protein sequence ID" value="KAI9635622.1"/>
    <property type="molecule type" value="Genomic_DNA"/>
</dbReference>
<accession>A0AA38LSA5</accession>
<feature type="compositionally biased region" description="Low complexity" evidence="1">
    <location>
        <begin position="36"/>
        <end position="45"/>
    </location>
</feature>
<name>A0AA38LSA5_9TREE</name>
<protein>
    <submittedName>
        <fullName evidence="2">Uncharacterized protein</fullName>
    </submittedName>
</protein>
<sequence length="199" mass="21673">MCAPFKGYTTSPRRPFGVSELGAALPFAASGERSTGRTPTLGPGQPLLPPLRKCSPARQADPIPTSAPAPGSDWRDHHTSVVEDGLQRLHECLIVVVLRTQLLNCPFEKGLGLPWPPMTIRHVAHEALDALHQCLASALEVLVPLDRERHCRHPHHRRSSLDHRMSSSGQRQLRGIFRDGLHTFGAGKLGLGVGHGMIV</sequence>
<gene>
    <name evidence="2" type="ORF">MKK02DRAFT_33002</name>
</gene>
<dbReference type="RefSeq" id="XP_052945399.1">
    <property type="nucleotide sequence ID" value="XM_053088627.1"/>
</dbReference>
<dbReference type="AlphaFoldDB" id="A0AA38LSA5"/>
<reference evidence="2" key="1">
    <citation type="journal article" date="2022" name="G3 (Bethesda)">
        <title>High quality genome of the basidiomycete yeast Dioszegia hungarica PDD-24b-2 isolated from cloud water.</title>
        <authorList>
            <person name="Jarrige D."/>
            <person name="Haridas S."/>
            <person name="Bleykasten-Grosshans C."/>
            <person name="Joly M."/>
            <person name="Nadalig T."/>
            <person name="Sancelme M."/>
            <person name="Vuilleumier S."/>
            <person name="Grigoriev I.V."/>
            <person name="Amato P."/>
            <person name="Bringel F."/>
        </authorList>
    </citation>
    <scope>NUCLEOTIDE SEQUENCE</scope>
    <source>
        <strain evidence="2">PDD-24b-2</strain>
    </source>
</reference>
<comment type="caution">
    <text evidence="2">The sequence shown here is derived from an EMBL/GenBank/DDBJ whole genome shotgun (WGS) entry which is preliminary data.</text>
</comment>
<evidence type="ECO:0000313" key="2">
    <source>
        <dbReference type="EMBL" id="KAI9635622.1"/>
    </source>
</evidence>
<dbReference type="Proteomes" id="UP001164286">
    <property type="component" value="Unassembled WGS sequence"/>
</dbReference>
<evidence type="ECO:0000256" key="1">
    <source>
        <dbReference type="SAM" id="MobiDB-lite"/>
    </source>
</evidence>
<organism evidence="2 3">
    <name type="scientific">Dioszegia hungarica</name>
    <dbReference type="NCBI Taxonomy" id="4972"/>
    <lineage>
        <taxon>Eukaryota</taxon>
        <taxon>Fungi</taxon>
        <taxon>Dikarya</taxon>
        <taxon>Basidiomycota</taxon>
        <taxon>Agaricomycotina</taxon>
        <taxon>Tremellomycetes</taxon>
        <taxon>Tremellales</taxon>
        <taxon>Bulleribasidiaceae</taxon>
        <taxon>Dioszegia</taxon>
    </lineage>
</organism>
<proteinExistence type="predicted"/>
<keyword evidence="3" id="KW-1185">Reference proteome</keyword>